<accession>W9RJI5</accession>
<keyword evidence="2" id="KW-1185">Reference proteome</keyword>
<reference evidence="2" key="1">
    <citation type="submission" date="2013-01" db="EMBL/GenBank/DDBJ databases">
        <title>Draft Genome Sequence of a Mulberry Tree, Morus notabilis C.K. Schneid.</title>
        <authorList>
            <person name="He N."/>
            <person name="Zhao S."/>
        </authorList>
    </citation>
    <scope>NUCLEOTIDE SEQUENCE</scope>
</reference>
<evidence type="ECO:0000313" key="1">
    <source>
        <dbReference type="EMBL" id="EXB76380.1"/>
    </source>
</evidence>
<evidence type="ECO:0000313" key="2">
    <source>
        <dbReference type="Proteomes" id="UP000030645"/>
    </source>
</evidence>
<sequence>MDFCSVRAKPRKFGISFIVPDRLVVEITDKKKVWGKHPMRITRVPSGGPAGFHNIVEEARKESQPLKKHCDIVATRPNPKKAYHRSHMNDWHPQVFYTAVKSIDAEMK</sequence>
<dbReference type="EMBL" id="KE344718">
    <property type="protein sequence ID" value="EXB76380.1"/>
    <property type="molecule type" value="Genomic_DNA"/>
</dbReference>
<gene>
    <name evidence="1" type="ORF">L484_005314</name>
</gene>
<proteinExistence type="predicted"/>
<organism evidence="1 2">
    <name type="scientific">Morus notabilis</name>
    <dbReference type="NCBI Taxonomy" id="981085"/>
    <lineage>
        <taxon>Eukaryota</taxon>
        <taxon>Viridiplantae</taxon>
        <taxon>Streptophyta</taxon>
        <taxon>Embryophyta</taxon>
        <taxon>Tracheophyta</taxon>
        <taxon>Spermatophyta</taxon>
        <taxon>Magnoliopsida</taxon>
        <taxon>eudicotyledons</taxon>
        <taxon>Gunneridae</taxon>
        <taxon>Pentapetalae</taxon>
        <taxon>rosids</taxon>
        <taxon>fabids</taxon>
        <taxon>Rosales</taxon>
        <taxon>Moraceae</taxon>
        <taxon>Moreae</taxon>
        <taxon>Morus</taxon>
    </lineage>
</organism>
<dbReference type="Proteomes" id="UP000030645">
    <property type="component" value="Unassembled WGS sequence"/>
</dbReference>
<dbReference type="eggNOG" id="ENOG502ST50">
    <property type="taxonomic scope" value="Eukaryota"/>
</dbReference>
<name>W9RJI5_9ROSA</name>
<dbReference type="AlphaFoldDB" id="W9RJI5"/>
<protein>
    <submittedName>
        <fullName evidence="1">Uncharacterized protein</fullName>
    </submittedName>
</protein>